<evidence type="ECO:0000256" key="4">
    <source>
        <dbReference type="ARBA" id="ARBA00022729"/>
    </source>
</evidence>
<comment type="similarity">
    <text evidence="2">Belongs to the plant LTP family.</text>
</comment>
<keyword evidence="6" id="KW-0325">Glycoprotein</keyword>
<gene>
    <name evidence="10" type="ORF">HU200_014672</name>
</gene>
<evidence type="ECO:0000256" key="5">
    <source>
        <dbReference type="ARBA" id="ARBA00023157"/>
    </source>
</evidence>
<feature type="domain" description="Bifunctional inhibitor/plant lipid transfer protein/seed storage helical" evidence="9">
    <location>
        <begin position="30"/>
        <end position="110"/>
    </location>
</feature>
<dbReference type="GO" id="GO:0006869">
    <property type="term" value="P:lipid transport"/>
    <property type="evidence" value="ECO:0007669"/>
    <property type="project" value="InterPro"/>
</dbReference>
<dbReference type="PRINTS" id="PR00382">
    <property type="entry name" value="LIPIDTRNSFER"/>
</dbReference>
<dbReference type="Proteomes" id="UP000636709">
    <property type="component" value="Unassembled WGS sequence"/>
</dbReference>
<dbReference type="OrthoDB" id="911994at2759"/>
<comment type="caution">
    <text evidence="10">The sequence shown here is derived from an EMBL/GenBank/DDBJ whole genome shotgun (WGS) entry which is preliminary data.</text>
</comment>
<proteinExistence type="inferred from homology"/>
<keyword evidence="5" id="KW-1015">Disulfide bond</keyword>
<dbReference type="Gene3D" id="1.10.110.10">
    <property type="entry name" value="Plant lipid-transfer and hydrophobic proteins"/>
    <property type="match status" value="1"/>
</dbReference>
<evidence type="ECO:0000256" key="2">
    <source>
        <dbReference type="ARBA" id="ARBA00009748"/>
    </source>
</evidence>
<evidence type="ECO:0000256" key="1">
    <source>
        <dbReference type="ARBA" id="ARBA00004609"/>
    </source>
</evidence>
<keyword evidence="11" id="KW-1185">Reference proteome</keyword>
<dbReference type="FunFam" id="1.10.110.10:FF:000001">
    <property type="entry name" value="Bifunctional inhibitor/lipid-transfer protein/seed storage 2S albumin superfamily protein"/>
    <property type="match status" value="1"/>
</dbReference>
<keyword evidence="3" id="KW-0336">GPI-anchor</keyword>
<evidence type="ECO:0000256" key="3">
    <source>
        <dbReference type="ARBA" id="ARBA00022622"/>
    </source>
</evidence>
<dbReference type="GO" id="GO:0008289">
    <property type="term" value="F:lipid binding"/>
    <property type="evidence" value="ECO:0007669"/>
    <property type="project" value="InterPro"/>
</dbReference>
<dbReference type="InterPro" id="IPR000528">
    <property type="entry name" value="Plant_nsLTP"/>
</dbReference>
<keyword evidence="7" id="KW-0449">Lipoprotein</keyword>
<dbReference type="EMBL" id="JACEFO010001597">
    <property type="protein sequence ID" value="KAF8733822.1"/>
    <property type="molecule type" value="Genomic_DNA"/>
</dbReference>
<feature type="chain" id="PRO_5032665319" description="Bifunctional inhibitor/plant lipid transfer protein/seed storage helical domain-containing protein" evidence="8">
    <location>
        <begin position="23"/>
        <end position="176"/>
    </location>
</feature>
<dbReference type="CDD" id="cd00010">
    <property type="entry name" value="AAI_LTSS"/>
    <property type="match status" value="1"/>
</dbReference>
<evidence type="ECO:0000256" key="8">
    <source>
        <dbReference type="SAM" id="SignalP"/>
    </source>
</evidence>
<protein>
    <recommendedName>
        <fullName evidence="9">Bifunctional inhibitor/plant lipid transfer protein/seed storage helical domain-containing protein</fullName>
    </recommendedName>
</protein>
<dbReference type="PANTHER" id="PTHR33044">
    <property type="entry name" value="BIFUNCTIONAL INHIBITOR/LIPID-TRANSFER PROTEIN/SEED STORAGE 2S ALBUMIN SUPERFAMILY PROTEIN-RELATED"/>
    <property type="match status" value="1"/>
</dbReference>
<dbReference type="InterPro" id="IPR043325">
    <property type="entry name" value="LTSS"/>
</dbReference>
<evidence type="ECO:0000259" key="9">
    <source>
        <dbReference type="SMART" id="SM00499"/>
    </source>
</evidence>
<evidence type="ECO:0000256" key="6">
    <source>
        <dbReference type="ARBA" id="ARBA00023180"/>
    </source>
</evidence>
<dbReference type="InterPro" id="IPR036312">
    <property type="entry name" value="Bifun_inhib/LTP/seed_sf"/>
</dbReference>
<evidence type="ECO:0000313" key="11">
    <source>
        <dbReference type="Proteomes" id="UP000636709"/>
    </source>
</evidence>
<feature type="signal peptide" evidence="8">
    <location>
        <begin position="1"/>
        <end position="22"/>
    </location>
</feature>
<evidence type="ECO:0000313" key="10">
    <source>
        <dbReference type="EMBL" id="KAF8733822.1"/>
    </source>
</evidence>
<dbReference type="SUPFAM" id="SSF47699">
    <property type="entry name" value="Bifunctional inhibitor/lipid-transfer protein/seed storage 2S albumin"/>
    <property type="match status" value="1"/>
</dbReference>
<dbReference type="Pfam" id="PF14368">
    <property type="entry name" value="LTP_2"/>
    <property type="match status" value="1"/>
</dbReference>
<evidence type="ECO:0000256" key="7">
    <source>
        <dbReference type="ARBA" id="ARBA00023288"/>
    </source>
</evidence>
<dbReference type="InterPro" id="IPR016140">
    <property type="entry name" value="Bifunc_inhib/LTP/seed_store"/>
</dbReference>
<organism evidence="10 11">
    <name type="scientific">Digitaria exilis</name>
    <dbReference type="NCBI Taxonomy" id="1010633"/>
    <lineage>
        <taxon>Eukaryota</taxon>
        <taxon>Viridiplantae</taxon>
        <taxon>Streptophyta</taxon>
        <taxon>Embryophyta</taxon>
        <taxon>Tracheophyta</taxon>
        <taxon>Spermatophyta</taxon>
        <taxon>Magnoliopsida</taxon>
        <taxon>Liliopsida</taxon>
        <taxon>Poales</taxon>
        <taxon>Poaceae</taxon>
        <taxon>PACMAD clade</taxon>
        <taxon>Panicoideae</taxon>
        <taxon>Panicodae</taxon>
        <taxon>Paniceae</taxon>
        <taxon>Anthephorinae</taxon>
        <taxon>Digitaria</taxon>
    </lineage>
</organism>
<dbReference type="GO" id="GO:0005886">
    <property type="term" value="C:plasma membrane"/>
    <property type="evidence" value="ECO:0007669"/>
    <property type="project" value="UniProtKB-SubCell"/>
</dbReference>
<dbReference type="GO" id="GO:0098552">
    <property type="term" value="C:side of membrane"/>
    <property type="evidence" value="ECO:0007669"/>
    <property type="project" value="UniProtKB-KW"/>
</dbReference>
<keyword evidence="4 8" id="KW-0732">Signal</keyword>
<dbReference type="AlphaFoldDB" id="A0A835FCB9"/>
<sequence length="176" mass="17075">MAARAFFLLAAVVLVAAASASAQSSGSDDCTSALVSLSPCMDYISGNGTSSPSASCCSELKTVVQSKPQCLCAAIGGGSSSSLGGVTIDRDRALGLPAACNVQTPPTSQCNAVSLSLVAEREKGINRSCDCLVAGSSGGGSKATPSMPSGAAALRGPAGLVLGLAVAAVYAVSAAW</sequence>
<accession>A0A835FCB9</accession>
<keyword evidence="3" id="KW-0472">Membrane</keyword>
<dbReference type="SMART" id="SM00499">
    <property type="entry name" value="AAI"/>
    <property type="match status" value="1"/>
</dbReference>
<reference evidence="10" key="1">
    <citation type="submission" date="2020-07" db="EMBL/GenBank/DDBJ databases">
        <title>Genome sequence and genetic diversity analysis of an under-domesticated orphan crop, white fonio (Digitaria exilis).</title>
        <authorList>
            <person name="Bennetzen J.L."/>
            <person name="Chen S."/>
            <person name="Ma X."/>
            <person name="Wang X."/>
            <person name="Yssel A.E.J."/>
            <person name="Chaluvadi S.R."/>
            <person name="Johnson M."/>
            <person name="Gangashetty P."/>
            <person name="Hamidou F."/>
            <person name="Sanogo M.D."/>
            <person name="Zwaenepoel A."/>
            <person name="Wallace J."/>
            <person name="Van De Peer Y."/>
            <person name="Van Deynze A."/>
        </authorList>
    </citation>
    <scope>NUCLEOTIDE SEQUENCE</scope>
    <source>
        <tissue evidence="10">Leaves</tissue>
    </source>
</reference>
<name>A0A835FCB9_9POAL</name>
<comment type="subcellular location">
    <subcellularLocation>
        <location evidence="1">Cell membrane</location>
        <topology evidence="1">Lipid-anchor</topology>
        <topology evidence="1">GPI-anchor</topology>
    </subcellularLocation>
</comment>